<evidence type="ECO:0000256" key="2">
    <source>
        <dbReference type="RuleBase" id="RU003616"/>
    </source>
</evidence>
<organism evidence="4 5">
    <name type="scientific">Ligilactobacillus murinus DSM 20452 = NBRC 14221</name>
    <dbReference type="NCBI Taxonomy" id="1423772"/>
    <lineage>
        <taxon>Bacteria</taxon>
        <taxon>Bacillati</taxon>
        <taxon>Bacillota</taxon>
        <taxon>Bacilli</taxon>
        <taxon>Lactobacillales</taxon>
        <taxon>Lactobacillaceae</taxon>
        <taxon>Ligilactobacillus</taxon>
    </lineage>
</organism>
<evidence type="ECO:0000256" key="1">
    <source>
        <dbReference type="PROSITE-ProRule" id="PRU00285"/>
    </source>
</evidence>
<protein>
    <submittedName>
        <fullName evidence="4">Hsp20 family heat-shock protein</fullName>
    </submittedName>
</protein>
<dbReference type="Pfam" id="PF00011">
    <property type="entry name" value="HSP20"/>
    <property type="match status" value="1"/>
</dbReference>
<dbReference type="InterPro" id="IPR002068">
    <property type="entry name" value="A-crystallin/Hsp20_dom"/>
</dbReference>
<dbReference type="RefSeq" id="WP_056959140.1">
    <property type="nucleotide sequence ID" value="NZ_AYYN01000094.1"/>
</dbReference>
<comment type="similarity">
    <text evidence="1 2">Belongs to the small heat shock protein (HSP20) family.</text>
</comment>
<reference evidence="4 5" key="1">
    <citation type="journal article" date="2015" name="Genome Announc.">
        <title>Expanding the biotechnology potential of lactobacilli through comparative genomics of 213 strains and associated genera.</title>
        <authorList>
            <person name="Sun Z."/>
            <person name="Harris H.M."/>
            <person name="McCann A."/>
            <person name="Guo C."/>
            <person name="Argimon S."/>
            <person name="Zhang W."/>
            <person name="Yang X."/>
            <person name="Jeffery I.B."/>
            <person name="Cooney J.C."/>
            <person name="Kagawa T.F."/>
            <person name="Liu W."/>
            <person name="Song Y."/>
            <person name="Salvetti E."/>
            <person name="Wrobel A."/>
            <person name="Rasinkangas P."/>
            <person name="Parkhill J."/>
            <person name="Rea M.C."/>
            <person name="O'Sullivan O."/>
            <person name="Ritari J."/>
            <person name="Douillard F.P."/>
            <person name="Paul Ross R."/>
            <person name="Yang R."/>
            <person name="Briner A.E."/>
            <person name="Felis G.E."/>
            <person name="de Vos W.M."/>
            <person name="Barrangou R."/>
            <person name="Klaenhammer T.R."/>
            <person name="Caufield P.W."/>
            <person name="Cui Y."/>
            <person name="Zhang H."/>
            <person name="O'Toole P.W."/>
        </authorList>
    </citation>
    <scope>NUCLEOTIDE SEQUENCE [LARGE SCALE GENOMIC DNA]</scope>
    <source>
        <strain evidence="4 5">DSM 20452</strain>
    </source>
</reference>
<evidence type="ECO:0000313" key="4">
    <source>
        <dbReference type="EMBL" id="KRM74469.1"/>
    </source>
</evidence>
<proteinExistence type="inferred from homology"/>
<comment type="caution">
    <text evidence="4">The sequence shown here is derived from an EMBL/GenBank/DDBJ whole genome shotgun (WGS) entry which is preliminary data.</text>
</comment>
<sequence>MANELSNRFSDLMDGSDAFFNNLGRSFFNFDDSELKMRSDVEETPKSYRLLIDLPGVDKKDMQLDYRNDILTVAAKRDSFSDQSDAAGNLLASERSYGRVSRQYRFPDVERDKITAKYEDGVLTVTLPKKKDAVATANKIEIQ</sequence>
<name>A0A0R2B6E9_9LACO</name>
<evidence type="ECO:0000313" key="5">
    <source>
        <dbReference type="Proteomes" id="UP000051612"/>
    </source>
</evidence>
<accession>A0A0R2B6E9</accession>
<evidence type="ECO:0000259" key="3">
    <source>
        <dbReference type="PROSITE" id="PS01031"/>
    </source>
</evidence>
<feature type="domain" description="SHSP" evidence="3">
    <location>
        <begin position="30"/>
        <end position="143"/>
    </location>
</feature>
<dbReference type="PANTHER" id="PTHR11527">
    <property type="entry name" value="HEAT-SHOCK PROTEIN 20 FAMILY MEMBER"/>
    <property type="match status" value="1"/>
</dbReference>
<dbReference type="PATRIC" id="fig|1423772.3.peg.388"/>
<gene>
    <name evidence="4" type="ORF">FC48_GL000352</name>
</gene>
<dbReference type="InterPro" id="IPR008978">
    <property type="entry name" value="HSP20-like_chaperone"/>
</dbReference>
<dbReference type="PROSITE" id="PS01031">
    <property type="entry name" value="SHSP"/>
    <property type="match status" value="1"/>
</dbReference>
<dbReference type="CDD" id="cd06471">
    <property type="entry name" value="ACD_LpsHSP_like"/>
    <property type="match status" value="1"/>
</dbReference>
<dbReference type="SUPFAM" id="SSF49764">
    <property type="entry name" value="HSP20-like chaperones"/>
    <property type="match status" value="1"/>
</dbReference>
<dbReference type="Gene3D" id="2.60.40.790">
    <property type="match status" value="1"/>
</dbReference>
<dbReference type="InterPro" id="IPR031107">
    <property type="entry name" value="Small_HSP"/>
</dbReference>
<dbReference type="EMBL" id="AYYN01000094">
    <property type="protein sequence ID" value="KRM74469.1"/>
    <property type="molecule type" value="Genomic_DNA"/>
</dbReference>
<dbReference type="AlphaFoldDB" id="A0A0R2B6E9"/>
<dbReference type="Proteomes" id="UP000051612">
    <property type="component" value="Unassembled WGS sequence"/>
</dbReference>